<accession>A0A0H5P031</accession>
<evidence type="ECO:0000313" key="3">
    <source>
        <dbReference type="Proteomes" id="UP000057820"/>
    </source>
</evidence>
<dbReference type="Pfam" id="PF13424">
    <property type="entry name" value="TPR_12"/>
    <property type="match status" value="1"/>
</dbReference>
<dbReference type="SUPFAM" id="SSF48452">
    <property type="entry name" value="TPR-like"/>
    <property type="match status" value="2"/>
</dbReference>
<dbReference type="InterPro" id="IPR019734">
    <property type="entry name" value="TPR_rpt"/>
</dbReference>
<dbReference type="RefSeq" id="WP_060593978.1">
    <property type="nucleotide sequence ID" value="NZ_CP031418.1"/>
</dbReference>
<keyword evidence="2" id="KW-0614">Plasmid</keyword>
<sequence length="503" mass="53229">MSDTEPVGLDLLHAGAAAYQRGDAAEALRIFEEAVRVGADGVRVSALINAAAMSDELGDHRGSADRYRAALAEIPADATEKRASALVNYSQALQHLGALDEAESALTQARALVAGDDSLGTLRVACLLSLTAVAFHRSQWSRVIELATESLDVAVRFAPALSGHPLMNLAGAYFETGRRDLGVDFARQALAAFEAAGDANAVAETQQNLAVLLLRMDRLDEAEGPLSAAQAYFERGGLAYRAGVGLKTSGFLAERRGESAEAEHRYRRALDYFASSGAVLDLAAVRTRLATLAYARAGLAEGRDLLDAAYRTYAEHGLGLHCAQLDYWHAALLESVVDSMAEPPPDLLAEGRALAVPAAIAIDAVRYTFANGSHREQWNREIADPAMRLAFRFAHLCGDGELVTDLIETRCAGTTLDLSRTEQADRPDLPLTPLEPPAEPTDSAGPAFALGAALAHVAAAAGLPVGPPPRVVLPDGHIALADYIAVAEQKYGRSVRAGQVVRA</sequence>
<feature type="compositionally biased region" description="Basic and acidic residues" evidence="1">
    <location>
        <begin position="419"/>
        <end position="428"/>
    </location>
</feature>
<reference evidence="3" key="1">
    <citation type="submission" date="2015-03" db="EMBL/GenBank/DDBJ databases">
        <authorList>
            <consortium name="Pathogen Informatics"/>
        </authorList>
    </citation>
    <scope>NUCLEOTIDE SEQUENCE [LARGE SCALE GENOMIC DNA]</scope>
    <source>
        <strain evidence="3">NCTC11134</strain>
        <plasmid evidence="3">2</plasmid>
    </source>
</reference>
<proteinExistence type="predicted"/>
<protein>
    <submittedName>
        <fullName evidence="2">Predicted ATPase</fullName>
    </submittedName>
</protein>
<dbReference type="SMART" id="SM00028">
    <property type="entry name" value="TPR"/>
    <property type="match status" value="6"/>
</dbReference>
<name>A0A0H5P031_NOCFR</name>
<dbReference type="Gene3D" id="1.25.40.10">
    <property type="entry name" value="Tetratricopeptide repeat domain"/>
    <property type="match status" value="2"/>
</dbReference>
<dbReference type="AlphaFoldDB" id="A0A0H5P031"/>
<dbReference type="EMBL" id="LN868939">
    <property type="protein sequence ID" value="CRY81270.1"/>
    <property type="molecule type" value="Genomic_DNA"/>
</dbReference>
<feature type="region of interest" description="Disordered" evidence="1">
    <location>
        <begin position="418"/>
        <end position="445"/>
    </location>
</feature>
<geneLocation type="plasmid" evidence="2">
    <name>2</name>
</geneLocation>
<dbReference type="KEGG" id="nfr:ERS450000_04324"/>
<dbReference type="Proteomes" id="UP000057820">
    <property type="component" value="Plasmid 2"/>
</dbReference>
<organism evidence="2 3">
    <name type="scientific">Nocardia farcinica</name>
    <dbReference type="NCBI Taxonomy" id="37329"/>
    <lineage>
        <taxon>Bacteria</taxon>
        <taxon>Bacillati</taxon>
        <taxon>Actinomycetota</taxon>
        <taxon>Actinomycetes</taxon>
        <taxon>Mycobacteriales</taxon>
        <taxon>Nocardiaceae</taxon>
        <taxon>Nocardia</taxon>
    </lineage>
</organism>
<evidence type="ECO:0000313" key="2">
    <source>
        <dbReference type="EMBL" id="CRY81270.1"/>
    </source>
</evidence>
<gene>
    <name evidence="2" type="ORF">ERS450000_04324</name>
</gene>
<dbReference type="InterPro" id="IPR011990">
    <property type="entry name" value="TPR-like_helical_dom_sf"/>
</dbReference>
<evidence type="ECO:0000256" key="1">
    <source>
        <dbReference type="SAM" id="MobiDB-lite"/>
    </source>
</evidence>